<dbReference type="EMBL" id="CM044703">
    <property type="protein sequence ID" value="KAI5673981.1"/>
    <property type="molecule type" value="Genomic_DNA"/>
</dbReference>
<evidence type="ECO:0000313" key="2">
    <source>
        <dbReference type="Proteomes" id="UP001060085"/>
    </source>
</evidence>
<sequence>MSPGAKLCKSYIQRFAMLGHKSEHKLVDLRIRLDMMTGDKVRWTQYKLEEITDRHRLTYLRRHGQVSLLYHHLGAQTLISLPHSSKDSESGKAPAGVQLSTATPITLQVLVDMISREVDRDDVDDATKIGRISDLIKKYNQPCR</sequence>
<organism evidence="1 2">
    <name type="scientific">Catharanthus roseus</name>
    <name type="common">Madagascar periwinkle</name>
    <name type="synonym">Vinca rosea</name>
    <dbReference type="NCBI Taxonomy" id="4058"/>
    <lineage>
        <taxon>Eukaryota</taxon>
        <taxon>Viridiplantae</taxon>
        <taxon>Streptophyta</taxon>
        <taxon>Embryophyta</taxon>
        <taxon>Tracheophyta</taxon>
        <taxon>Spermatophyta</taxon>
        <taxon>Magnoliopsida</taxon>
        <taxon>eudicotyledons</taxon>
        <taxon>Gunneridae</taxon>
        <taxon>Pentapetalae</taxon>
        <taxon>asterids</taxon>
        <taxon>lamiids</taxon>
        <taxon>Gentianales</taxon>
        <taxon>Apocynaceae</taxon>
        <taxon>Rauvolfioideae</taxon>
        <taxon>Vinceae</taxon>
        <taxon>Catharanthinae</taxon>
        <taxon>Catharanthus</taxon>
    </lineage>
</organism>
<accession>A0ACC0BMS9</accession>
<reference evidence="2" key="1">
    <citation type="journal article" date="2023" name="Nat. Plants">
        <title>Single-cell RNA sequencing provides a high-resolution roadmap for understanding the multicellular compartmentation of specialized metabolism.</title>
        <authorList>
            <person name="Sun S."/>
            <person name="Shen X."/>
            <person name="Li Y."/>
            <person name="Li Y."/>
            <person name="Wang S."/>
            <person name="Li R."/>
            <person name="Zhang H."/>
            <person name="Shen G."/>
            <person name="Guo B."/>
            <person name="Wei J."/>
            <person name="Xu J."/>
            <person name="St-Pierre B."/>
            <person name="Chen S."/>
            <person name="Sun C."/>
        </authorList>
    </citation>
    <scope>NUCLEOTIDE SEQUENCE [LARGE SCALE GENOMIC DNA]</scope>
</reference>
<comment type="caution">
    <text evidence="1">The sequence shown here is derived from an EMBL/GenBank/DDBJ whole genome shotgun (WGS) entry which is preliminary data.</text>
</comment>
<proteinExistence type="predicted"/>
<name>A0ACC0BMS9_CATRO</name>
<evidence type="ECO:0000313" key="1">
    <source>
        <dbReference type="EMBL" id="KAI5673981.1"/>
    </source>
</evidence>
<keyword evidence="2" id="KW-1185">Reference proteome</keyword>
<dbReference type="Proteomes" id="UP001060085">
    <property type="component" value="Linkage Group LG03"/>
</dbReference>
<gene>
    <name evidence="1" type="ORF">M9H77_14345</name>
</gene>
<protein>
    <submittedName>
        <fullName evidence="1">Uncharacterized protein</fullName>
    </submittedName>
</protein>